<accession>A0A428MLK7</accession>
<dbReference type="EMBL" id="RSDW01000001">
    <property type="protein sequence ID" value="RSL17709.1"/>
    <property type="molecule type" value="Genomic_DNA"/>
</dbReference>
<sequence>MTSSTDIPASDQQPFVSAYAIKSNHPQKDSAVFVEELDSSLSDLAKYLKDKGYGDVSVSMTETATLPIDSSTIHVLINVVGPLIAKGIATGFAGKLGADIYDWLKNRFKDTSVTKPDK</sequence>
<name>A0A428MLK7_9BACT</name>
<dbReference type="AlphaFoldDB" id="A0A428MLK7"/>
<evidence type="ECO:0000313" key="1">
    <source>
        <dbReference type="EMBL" id="RSL17709.1"/>
    </source>
</evidence>
<reference evidence="1 2" key="1">
    <citation type="submission" date="2018-12" db="EMBL/GenBank/DDBJ databases">
        <title>Sequencing of bacterial isolates from soil warming experiment in Harvard Forest, Massachusetts, USA.</title>
        <authorList>
            <person name="Deangelis K."/>
        </authorList>
    </citation>
    <scope>NUCLEOTIDE SEQUENCE [LARGE SCALE GENOMIC DNA]</scope>
    <source>
        <strain evidence="1 2">EB153</strain>
    </source>
</reference>
<proteinExistence type="predicted"/>
<organism evidence="1 2">
    <name type="scientific">Edaphobacter aggregans</name>
    <dbReference type="NCBI Taxonomy" id="570835"/>
    <lineage>
        <taxon>Bacteria</taxon>
        <taxon>Pseudomonadati</taxon>
        <taxon>Acidobacteriota</taxon>
        <taxon>Terriglobia</taxon>
        <taxon>Terriglobales</taxon>
        <taxon>Acidobacteriaceae</taxon>
        <taxon>Edaphobacter</taxon>
    </lineage>
</organism>
<comment type="caution">
    <text evidence="1">The sequence shown here is derived from an EMBL/GenBank/DDBJ whole genome shotgun (WGS) entry which is preliminary data.</text>
</comment>
<gene>
    <name evidence="1" type="ORF">EDE15_3248</name>
</gene>
<dbReference type="Proteomes" id="UP000269669">
    <property type="component" value="Unassembled WGS sequence"/>
</dbReference>
<keyword evidence="2" id="KW-1185">Reference proteome</keyword>
<evidence type="ECO:0000313" key="2">
    <source>
        <dbReference type="Proteomes" id="UP000269669"/>
    </source>
</evidence>
<protein>
    <submittedName>
        <fullName evidence="1">Uncharacterized protein</fullName>
    </submittedName>
</protein>